<reference evidence="2" key="1">
    <citation type="journal article" date="2023" name="G3 (Bethesda)">
        <title>A reference genome for the long-term kleptoplast-retaining sea slug Elysia crispata morphotype clarki.</title>
        <authorList>
            <person name="Eastman K.E."/>
            <person name="Pendleton A.L."/>
            <person name="Shaikh M.A."/>
            <person name="Suttiyut T."/>
            <person name="Ogas R."/>
            <person name="Tomko P."/>
            <person name="Gavelis G."/>
            <person name="Widhalm J.R."/>
            <person name="Wisecaver J.H."/>
        </authorList>
    </citation>
    <scope>NUCLEOTIDE SEQUENCE</scope>
    <source>
        <strain evidence="2">ECLA1</strain>
    </source>
</reference>
<gene>
    <name evidence="2" type="ORF">RRG08_041019</name>
</gene>
<evidence type="ECO:0000313" key="2">
    <source>
        <dbReference type="EMBL" id="KAK3803429.1"/>
    </source>
</evidence>
<comment type="caution">
    <text evidence="2">The sequence shown here is derived from an EMBL/GenBank/DDBJ whole genome shotgun (WGS) entry which is preliminary data.</text>
</comment>
<dbReference type="AlphaFoldDB" id="A0AAE1EDB1"/>
<dbReference type="EMBL" id="JAWDGP010000129">
    <property type="protein sequence ID" value="KAK3803429.1"/>
    <property type="molecule type" value="Genomic_DNA"/>
</dbReference>
<dbReference type="Proteomes" id="UP001283361">
    <property type="component" value="Unassembled WGS sequence"/>
</dbReference>
<accession>A0AAE1EDB1</accession>
<name>A0AAE1EDB1_9GAST</name>
<keyword evidence="3" id="KW-1185">Reference proteome</keyword>
<proteinExistence type="predicted"/>
<sequence length="74" mass="8293">MTYVNDVRYLFNHLTGHSLREVAGCASKAQEVKVRSQRFLVQLEGWRSKFNSPVMANDQGATGQPGNSFGLVHR</sequence>
<evidence type="ECO:0000256" key="1">
    <source>
        <dbReference type="SAM" id="MobiDB-lite"/>
    </source>
</evidence>
<evidence type="ECO:0000313" key="3">
    <source>
        <dbReference type="Proteomes" id="UP001283361"/>
    </source>
</evidence>
<feature type="region of interest" description="Disordered" evidence="1">
    <location>
        <begin position="54"/>
        <end position="74"/>
    </location>
</feature>
<protein>
    <submittedName>
        <fullName evidence="2">Uncharacterized protein</fullName>
    </submittedName>
</protein>
<organism evidence="2 3">
    <name type="scientific">Elysia crispata</name>
    <name type="common">lettuce slug</name>
    <dbReference type="NCBI Taxonomy" id="231223"/>
    <lineage>
        <taxon>Eukaryota</taxon>
        <taxon>Metazoa</taxon>
        <taxon>Spiralia</taxon>
        <taxon>Lophotrochozoa</taxon>
        <taxon>Mollusca</taxon>
        <taxon>Gastropoda</taxon>
        <taxon>Heterobranchia</taxon>
        <taxon>Euthyneura</taxon>
        <taxon>Panpulmonata</taxon>
        <taxon>Sacoglossa</taxon>
        <taxon>Placobranchoidea</taxon>
        <taxon>Plakobranchidae</taxon>
        <taxon>Elysia</taxon>
    </lineage>
</organism>